<keyword evidence="2" id="KW-1185">Reference proteome</keyword>
<proteinExistence type="predicted"/>
<evidence type="ECO:0000313" key="1">
    <source>
        <dbReference type="EMBL" id="MDY0404075.1"/>
    </source>
</evidence>
<dbReference type="RefSeq" id="WP_320384106.1">
    <property type="nucleotide sequence ID" value="NZ_JAROCA020000001.1"/>
</dbReference>
<reference evidence="1 2" key="1">
    <citation type="submission" date="2023-10" db="EMBL/GenBank/DDBJ databases">
        <title>179-bfca-hs.</title>
        <authorList>
            <person name="Miliotis G."/>
            <person name="Sengupta P."/>
            <person name="Hameed A."/>
            <person name="Chuvochina M."/>
            <person name="Mcdonagh F."/>
            <person name="Simpson A.C."/>
            <person name="Singh N.K."/>
            <person name="Rekha P.D."/>
            <person name="Raman K."/>
            <person name="Hugenholtz P."/>
            <person name="Venkateswaran K."/>
        </authorList>
    </citation>
    <scope>NUCLEOTIDE SEQUENCE [LARGE SCALE GENOMIC DNA]</scope>
    <source>
        <strain evidence="1 2">179-BFC-A-HS</strain>
    </source>
</reference>
<accession>A0ABU5CCZ2</accession>
<evidence type="ECO:0000313" key="2">
    <source>
        <dbReference type="Proteomes" id="UP001228376"/>
    </source>
</evidence>
<comment type="caution">
    <text evidence="1">The sequence shown here is derived from an EMBL/GenBank/DDBJ whole genome shotgun (WGS) entry which is preliminary data.</text>
</comment>
<sequence>MPNTPEILYDETSYAQLLNSPLELKNAGVDGFSILIKSAILTAYAMDIKKNVSLIEGTRNSLDRFYDFYVEKLHNLKQKYLRAVGTGSYDLLSSADVEEIFSAFGKQEEGVPIAFDMEQYEDIMTRLNHLMNDTDEIAYHMDKMGKDFDKKDQELAQWLGLK</sequence>
<organism evidence="1 2">
    <name type="scientific">Tigheibacillus jepli</name>
    <dbReference type="NCBI Taxonomy" id="3035914"/>
    <lineage>
        <taxon>Bacteria</taxon>
        <taxon>Bacillati</taxon>
        <taxon>Bacillota</taxon>
        <taxon>Bacilli</taxon>
        <taxon>Bacillales</taxon>
        <taxon>Bacillaceae</taxon>
        <taxon>Tigheibacillus</taxon>
    </lineage>
</organism>
<name>A0ABU5CCZ2_9BACI</name>
<dbReference type="Proteomes" id="UP001228376">
    <property type="component" value="Unassembled WGS sequence"/>
</dbReference>
<dbReference type="EMBL" id="JAROCA020000001">
    <property type="protein sequence ID" value="MDY0404075.1"/>
    <property type="molecule type" value="Genomic_DNA"/>
</dbReference>
<gene>
    <name evidence="1" type="ORF">P5G51_000405</name>
</gene>
<protein>
    <submittedName>
        <fullName evidence="1">Uncharacterized protein</fullName>
    </submittedName>
</protein>